<sequence length="143" mass="16866">MEMKELTSEKEWIHAFPIIKQLRPHLNEKTYIEMISEAIAKENYKIFALYHHGEMATVIGFMPMITLNNGRFIWVCDLVTDSNKRSKGYGKKLLAHIHEWAKENGYETVALSSGLQRVDAHRFYEDKMAYHKVNYVFKRNIND</sequence>
<evidence type="ECO:0000259" key="1">
    <source>
        <dbReference type="PROSITE" id="PS51186"/>
    </source>
</evidence>
<reference evidence="3 4" key="1">
    <citation type="submission" date="2020-02" db="EMBL/GenBank/DDBJ databases">
        <title>Bacillus aquiflavi sp. nov., isolated from yellow water of strong flavor Chinese baijiu in Yibin region of China.</title>
        <authorList>
            <person name="Xie J."/>
        </authorList>
    </citation>
    <scope>NUCLEOTIDE SEQUENCE [LARGE SCALE GENOMIC DNA]</scope>
    <source>
        <strain evidence="3 4">3H-10</strain>
    </source>
</reference>
<proteinExistence type="predicted"/>
<evidence type="ECO:0000313" key="4">
    <source>
        <dbReference type="Proteomes" id="UP000472971"/>
    </source>
</evidence>
<feature type="domain" description="N-acetyltransferase" evidence="1">
    <location>
        <begin position="1"/>
        <end position="143"/>
    </location>
</feature>
<dbReference type="GO" id="GO:0016747">
    <property type="term" value="F:acyltransferase activity, transferring groups other than amino-acyl groups"/>
    <property type="evidence" value="ECO:0007669"/>
    <property type="project" value="InterPro"/>
</dbReference>
<organism evidence="3 4">
    <name type="scientific">Bacillus aquiflavi</name>
    <dbReference type="NCBI Taxonomy" id="2672567"/>
    <lineage>
        <taxon>Bacteria</taxon>
        <taxon>Bacillati</taxon>
        <taxon>Bacillota</taxon>
        <taxon>Bacilli</taxon>
        <taxon>Bacillales</taxon>
        <taxon>Bacillaceae</taxon>
        <taxon>Bacillus</taxon>
    </lineage>
</organism>
<gene>
    <name evidence="3" type="ORF">G4D64_13360</name>
    <name evidence="2" type="ORF">H1Z61_13630</name>
</gene>
<comment type="caution">
    <text evidence="3">The sequence shown here is derived from an EMBL/GenBank/DDBJ whole genome shotgun (WGS) entry which is preliminary data.</text>
</comment>
<dbReference type="Proteomes" id="UP000472971">
    <property type="component" value="Unassembled WGS sequence"/>
</dbReference>
<dbReference type="AlphaFoldDB" id="A0A6B3W1W0"/>
<name>A0A6B3W1W0_9BACI</name>
<keyword evidence="3" id="KW-0808">Transferase</keyword>
<dbReference type="RefSeq" id="WP_163242875.1">
    <property type="nucleotide sequence ID" value="NZ_CP082780.1"/>
</dbReference>
<evidence type="ECO:0000313" key="5">
    <source>
        <dbReference type="Proteomes" id="UP000570010"/>
    </source>
</evidence>
<dbReference type="PROSITE" id="PS51186">
    <property type="entry name" value="GNAT"/>
    <property type="match status" value="1"/>
</dbReference>
<dbReference type="Pfam" id="PF00583">
    <property type="entry name" value="Acetyltransf_1"/>
    <property type="match status" value="1"/>
</dbReference>
<dbReference type="CDD" id="cd04301">
    <property type="entry name" value="NAT_SF"/>
    <property type="match status" value="1"/>
</dbReference>
<accession>A0A6B3W1W0</accession>
<keyword evidence="4" id="KW-1185">Reference proteome</keyword>
<dbReference type="Proteomes" id="UP000570010">
    <property type="component" value="Unassembled WGS sequence"/>
</dbReference>
<protein>
    <submittedName>
        <fullName evidence="3">GNAT family N-acetyltransferase</fullName>
    </submittedName>
</protein>
<dbReference type="InterPro" id="IPR016181">
    <property type="entry name" value="Acyl_CoA_acyltransferase"/>
</dbReference>
<dbReference type="EMBL" id="JACEIO010000035">
    <property type="protein sequence ID" value="MBA4538147.1"/>
    <property type="molecule type" value="Genomic_DNA"/>
</dbReference>
<evidence type="ECO:0000313" key="3">
    <source>
        <dbReference type="EMBL" id="NEY82467.1"/>
    </source>
</evidence>
<evidence type="ECO:0000313" key="2">
    <source>
        <dbReference type="EMBL" id="MBA4538147.1"/>
    </source>
</evidence>
<dbReference type="SUPFAM" id="SSF55729">
    <property type="entry name" value="Acyl-CoA N-acyltransferases (Nat)"/>
    <property type="match status" value="1"/>
</dbReference>
<dbReference type="Gene3D" id="3.40.630.30">
    <property type="match status" value="1"/>
</dbReference>
<dbReference type="InterPro" id="IPR000182">
    <property type="entry name" value="GNAT_dom"/>
</dbReference>
<reference evidence="2 5" key="2">
    <citation type="submission" date="2020-07" db="EMBL/GenBank/DDBJ databases">
        <authorList>
            <person name="Feng H."/>
        </authorList>
    </citation>
    <scope>NUCLEOTIDE SEQUENCE [LARGE SCALE GENOMIC DNA]</scope>
    <source>
        <strain evidence="2">S-12</strain>
        <strain evidence="5">s-12</strain>
    </source>
</reference>
<dbReference type="EMBL" id="JAAIWN010000035">
    <property type="protein sequence ID" value="NEY82467.1"/>
    <property type="molecule type" value="Genomic_DNA"/>
</dbReference>